<dbReference type="Proteomes" id="UP001172728">
    <property type="component" value="Unassembled WGS sequence"/>
</dbReference>
<protein>
    <submittedName>
        <fullName evidence="2">Oxygenase MpaB family protein</fullName>
        <ecNumber evidence="2">1.-.-.-</ecNumber>
    </submittedName>
</protein>
<proteinExistence type="predicted"/>
<dbReference type="InterPro" id="IPR018713">
    <property type="entry name" value="MPAB/Lcp_cat_dom"/>
</dbReference>
<keyword evidence="2" id="KW-0560">Oxidoreductase</keyword>
<evidence type="ECO:0000313" key="3">
    <source>
        <dbReference type="Proteomes" id="UP001172728"/>
    </source>
</evidence>
<evidence type="ECO:0000259" key="1">
    <source>
        <dbReference type="Pfam" id="PF09995"/>
    </source>
</evidence>
<dbReference type="PANTHER" id="PTHR36151:SF3">
    <property type="entry name" value="ER-BOUND OXYGENASE MPAB_MPAB'_RUBBER OXYGENASE CATALYTIC DOMAIN-CONTAINING PROTEIN"/>
    <property type="match status" value="1"/>
</dbReference>
<dbReference type="RefSeq" id="WP_301131097.1">
    <property type="nucleotide sequence ID" value="NZ_JAUHPW010000001.1"/>
</dbReference>
<dbReference type="GO" id="GO:0016491">
    <property type="term" value="F:oxidoreductase activity"/>
    <property type="evidence" value="ECO:0007669"/>
    <property type="project" value="UniProtKB-KW"/>
</dbReference>
<dbReference type="PANTHER" id="PTHR36151">
    <property type="entry name" value="BLR2777 PROTEIN"/>
    <property type="match status" value="1"/>
</dbReference>
<sequence length="291" mass="31400">MTTTASPVERMRARMGAALFARVGGPDGPAIRARVHETPGPRWFRAGSAIRRVHGDSSMYVGGLRALLLQSLHPLAMAGVAGHSGYRGDPWGRLTRTATFLAFTTFGTAEDAQETVDRIRAIHERVRGRASDGRAYRASDPHLLRWVHVAEADSFLAAHQALGQRPLDAAGCDAYVAQSAEVGRRLGATELPSTVAELREAIEGYRPELEASEAALDAADFLLREPPVGRATRVPYAMLASGAVALLPGWARAELGRDRWRTRTFGPAAAGLVTRTIRWGAHATRPARNVD</sequence>
<evidence type="ECO:0000313" key="2">
    <source>
        <dbReference type="EMBL" id="MDN4474700.1"/>
    </source>
</evidence>
<dbReference type="Pfam" id="PF09995">
    <property type="entry name" value="MPAB_Lcp_cat"/>
    <property type="match status" value="1"/>
</dbReference>
<dbReference type="EMBL" id="JAUHPW010000001">
    <property type="protein sequence ID" value="MDN4474700.1"/>
    <property type="molecule type" value="Genomic_DNA"/>
</dbReference>
<name>A0ABT8G6C6_9MICO</name>
<reference evidence="2" key="1">
    <citation type="submission" date="2023-06" db="EMBL/GenBank/DDBJ databases">
        <title>Sysu t00192.</title>
        <authorList>
            <person name="Gao L."/>
            <person name="Fang B.-Z."/>
            <person name="Li W.-J."/>
        </authorList>
    </citation>
    <scope>NUCLEOTIDE SEQUENCE</scope>
    <source>
        <strain evidence="2">SYSU T00192</strain>
    </source>
</reference>
<organism evidence="2 3">
    <name type="scientific">Demequina litoralis</name>
    <dbReference type="NCBI Taxonomy" id="3051660"/>
    <lineage>
        <taxon>Bacteria</taxon>
        <taxon>Bacillati</taxon>
        <taxon>Actinomycetota</taxon>
        <taxon>Actinomycetes</taxon>
        <taxon>Micrococcales</taxon>
        <taxon>Demequinaceae</taxon>
        <taxon>Demequina</taxon>
    </lineage>
</organism>
<keyword evidence="3" id="KW-1185">Reference proteome</keyword>
<gene>
    <name evidence="2" type="ORF">QQX09_02400</name>
</gene>
<comment type="caution">
    <text evidence="2">The sequence shown here is derived from an EMBL/GenBank/DDBJ whole genome shotgun (WGS) entry which is preliminary data.</text>
</comment>
<dbReference type="EC" id="1.-.-.-" evidence="2"/>
<feature type="domain" description="ER-bound oxygenase mpaB/mpaB'/Rubber oxygenase catalytic" evidence="1">
    <location>
        <begin position="51"/>
        <end position="264"/>
    </location>
</feature>
<accession>A0ABT8G6C6</accession>